<organism evidence="1 2">
    <name type="scientific">Acidithiobacillus montserratensis</name>
    <dbReference type="NCBI Taxonomy" id="2729135"/>
    <lineage>
        <taxon>Bacteria</taxon>
        <taxon>Pseudomonadati</taxon>
        <taxon>Pseudomonadota</taxon>
        <taxon>Acidithiobacillia</taxon>
        <taxon>Acidithiobacillales</taxon>
        <taxon>Acidithiobacillaceae</taxon>
        <taxon>Acidithiobacillus</taxon>
    </lineage>
</organism>
<name>A0ACD5HJ84_9PROT</name>
<dbReference type="EMBL" id="CP127526">
    <property type="protein sequence ID" value="XRI75015.1"/>
    <property type="molecule type" value="Genomic_DNA"/>
</dbReference>
<dbReference type="Proteomes" id="UP001195965">
    <property type="component" value="Chromosome"/>
</dbReference>
<accession>A0ACD5HJ84</accession>
<proteinExistence type="predicted"/>
<protein>
    <submittedName>
        <fullName evidence="1">Uncharacterized protein</fullName>
    </submittedName>
</protein>
<reference evidence="1 2" key="1">
    <citation type="journal article" date="2021" name="ISME J.">
        <title>Genomic evolution of the class Acidithiobacillia: deep-branching Proteobacteria living in extreme acidic conditions.</title>
        <authorList>
            <person name="Moya-Beltran A."/>
            <person name="Beard S."/>
            <person name="Rojas-Villalobos C."/>
            <person name="Issotta F."/>
            <person name="Gallardo Y."/>
            <person name="Ulloa R."/>
            <person name="Giaveno A."/>
            <person name="Degli Esposti M."/>
            <person name="Johnson D.B."/>
            <person name="Quatrini R."/>
        </authorList>
    </citation>
    <scope>NUCLEOTIDE SEQUENCE [LARGE SCALE GENOMIC DNA]</scope>
    <source>
        <strain evidence="1 2">GG1-14</strain>
    </source>
</reference>
<gene>
    <name evidence="1" type="ORF">HHS34_004370</name>
</gene>
<evidence type="ECO:0000313" key="1">
    <source>
        <dbReference type="EMBL" id="XRI75015.1"/>
    </source>
</evidence>
<evidence type="ECO:0000313" key="2">
    <source>
        <dbReference type="Proteomes" id="UP001195965"/>
    </source>
</evidence>
<sequence length="46" mass="5043">MPSLAEKRRLGIEDSAVLFAYVRANETRKGGQMAALFTSDLVATAW</sequence>
<keyword evidence="2" id="KW-1185">Reference proteome</keyword>